<dbReference type="SUPFAM" id="SSF52833">
    <property type="entry name" value="Thioredoxin-like"/>
    <property type="match status" value="1"/>
</dbReference>
<dbReference type="InterPro" id="IPR017937">
    <property type="entry name" value="Thioredoxin_CS"/>
</dbReference>
<dbReference type="Pfam" id="PF08534">
    <property type="entry name" value="Redoxin"/>
    <property type="match status" value="1"/>
</dbReference>
<keyword evidence="4" id="KW-0676">Redox-active center</keyword>
<reference evidence="8" key="1">
    <citation type="journal article" date="2019" name="Int. J. Syst. Evol. Microbiol.">
        <title>The Global Catalogue of Microorganisms (GCM) 10K type strain sequencing project: providing services to taxonomists for standard genome sequencing and annotation.</title>
        <authorList>
            <consortium name="The Broad Institute Genomics Platform"/>
            <consortium name="The Broad Institute Genome Sequencing Center for Infectious Disease"/>
            <person name="Wu L."/>
            <person name="Ma J."/>
        </authorList>
    </citation>
    <scope>NUCLEOTIDE SEQUENCE [LARGE SCALE GENOMIC DNA]</scope>
    <source>
        <strain evidence="8">CCUG 60742</strain>
    </source>
</reference>
<accession>A0ABW2ZA94</accession>
<dbReference type="PROSITE" id="PS51352">
    <property type="entry name" value="THIOREDOXIN_2"/>
    <property type="match status" value="1"/>
</dbReference>
<evidence type="ECO:0000256" key="2">
    <source>
        <dbReference type="ARBA" id="ARBA00022748"/>
    </source>
</evidence>
<dbReference type="InterPro" id="IPR013740">
    <property type="entry name" value="Redoxin"/>
</dbReference>
<name>A0ABW2ZA94_9SPHI</name>
<feature type="chain" id="PRO_5045339309" evidence="5">
    <location>
        <begin position="20"/>
        <end position="491"/>
    </location>
</feature>
<evidence type="ECO:0000313" key="7">
    <source>
        <dbReference type="EMBL" id="MFD0763618.1"/>
    </source>
</evidence>
<comment type="caution">
    <text evidence="7">The sequence shown here is derived from an EMBL/GenBank/DDBJ whole genome shotgun (WGS) entry which is preliminary data.</text>
</comment>
<sequence length="491" mass="56311">MKKLLFTQLLLFCSSFLFAQNQPVLKPFIIQGQLKNFKEKQLYLTIINYDEGDIIDTINISDDGKFYLKTTKVTKPQLALLSRNSAQYHADIFVAPGYNLFITANCETRAKAAQSNAVTGYGALPNKYLFKRDSILSVKNDTTNFYKLGDEQLIAYANGVKHLSDSIAGSVFKYASNKEAYTALFEKQIYQDAAIKQLDMLVNHVIDTKTFTYQQSVKYIANHADAGVLKNIYNPEYLDLPSYRWLTTVDYYIYIQTLENRKELKGYSNNQALVNIGFINIIATRYQGIVKQRVLYSKLRELFRYARTFEELDNYRKALPPYIAQIEDLKKQAVLNELMAAKADELFKNRIGQPAPAFTAVDSTGKQFSNTDFKNKVIVIDLWGSWCAPCRVLTPYFKKFVEKYKADQRVAFVSISVFDEDKKWRKAMREDKPNWLQLLDNNGSVHTNYVANSVPKFVVINKQGNITTFDAPISNSFSELEKIITAEMNKN</sequence>
<evidence type="ECO:0000259" key="6">
    <source>
        <dbReference type="PROSITE" id="PS51352"/>
    </source>
</evidence>
<evidence type="ECO:0000256" key="1">
    <source>
        <dbReference type="ARBA" id="ARBA00004196"/>
    </source>
</evidence>
<keyword evidence="8" id="KW-1185">Reference proteome</keyword>
<keyword evidence="2" id="KW-0201">Cytochrome c-type biogenesis</keyword>
<evidence type="ECO:0000256" key="3">
    <source>
        <dbReference type="ARBA" id="ARBA00023157"/>
    </source>
</evidence>
<evidence type="ECO:0000313" key="8">
    <source>
        <dbReference type="Proteomes" id="UP001597073"/>
    </source>
</evidence>
<dbReference type="PANTHER" id="PTHR42852:SF6">
    <property type="entry name" value="THIOL:DISULFIDE INTERCHANGE PROTEIN DSBE"/>
    <property type="match status" value="1"/>
</dbReference>
<dbReference type="InterPro" id="IPR013766">
    <property type="entry name" value="Thioredoxin_domain"/>
</dbReference>
<feature type="signal peptide" evidence="5">
    <location>
        <begin position="1"/>
        <end position="19"/>
    </location>
</feature>
<dbReference type="PANTHER" id="PTHR42852">
    <property type="entry name" value="THIOL:DISULFIDE INTERCHANGE PROTEIN DSBE"/>
    <property type="match status" value="1"/>
</dbReference>
<comment type="subcellular location">
    <subcellularLocation>
        <location evidence="1">Cell envelope</location>
    </subcellularLocation>
</comment>
<dbReference type="Gene3D" id="3.40.30.10">
    <property type="entry name" value="Glutaredoxin"/>
    <property type="match status" value="1"/>
</dbReference>
<dbReference type="InterPro" id="IPR036249">
    <property type="entry name" value="Thioredoxin-like_sf"/>
</dbReference>
<dbReference type="Proteomes" id="UP001597073">
    <property type="component" value="Unassembled WGS sequence"/>
</dbReference>
<dbReference type="PROSITE" id="PS00194">
    <property type="entry name" value="THIOREDOXIN_1"/>
    <property type="match status" value="1"/>
</dbReference>
<dbReference type="CDD" id="cd02966">
    <property type="entry name" value="TlpA_like_family"/>
    <property type="match status" value="1"/>
</dbReference>
<keyword evidence="5" id="KW-0732">Signal</keyword>
<gene>
    <name evidence="7" type="ORF">ACFQZI_02050</name>
</gene>
<dbReference type="InterPro" id="IPR050553">
    <property type="entry name" value="Thioredoxin_ResA/DsbE_sf"/>
</dbReference>
<feature type="domain" description="Thioredoxin" evidence="6">
    <location>
        <begin position="349"/>
        <end position="489"/>
    </location>
</feature>
<evidence type="ECO:0000256" key="4">
    <source>
        <dbReference type="ARBA" id="ARBA00023284"/>
    </source>
</evidence>
<protein>
    <submittedName>
        <fullName evidence="7">Redoxin family protein</fullName>
    </submittedName>
</protein>
<evidence type="ECO:0000256" key="5">
    <source>
        <dbReference type="SAM" id="SignalP"/>
    </source>
</evidence>
<proteinExistence type="predicted"/>
<dbReference type="RefSeq" id="WP_377137872.1">
    <property type="nucleotide sequence ID" value="NZ_JBHTIA010000003.1"/>
</dbReference>
<dbReference type="Pfam" id="PF14289">
    <property type="entry name" value="DUF4369"/>
    <property type="match status" value="1"/>
</dbReference>
<dbReference type="InterPro" id="IPR025380">
    <property type="entry name" value="DUF4369"/>
</dbReference>
<dbReference type="EMBL" id="JBHTIA010000003">
    <property type="protein sequence ID" value="MFD0763618.1"/>
    <property type="molecule type" value="Genomic_DNA"/>
</dbReference>
<keyword evidence="3" id="KW-1015">Disulfide bond</keyword>
<organism evidence="7 8">
    <name type="scientific">Mucilaginibacter lutimaris</name>
    <dbReference type="NCBI Taxonomy" id="931629"/>
    <lineage>
        <taxon>Bacteria</taxon>
        <taxon>Pseudomonadati</taxon>
        <taxon>Bacteroidota</taxon>
        <taxon>Sphingobacteriia</taxon>
        <taxon>Sphingobacteriales</taxon>
        <taxon>Sphingobacteriaceae</taxon>
        <taxon>Mucilaginibacter</taxon>
    </lineage>
</organism>